<evidence type="ECO:0000313" key="2">
    <source>
        <dbReference type="EMBL" id="TDX01966.1"/>
    </source>
</evidence>
<name>A0A4R8DVC7_9BACT</name>
<evidence type="ECO:0000313" key="3">
    <source>
        <dbReference type="Proteomes" id="UP000294498"/>
    </source>
</evidence>
<feature type="transmembrane region" description="Helical" evidence="1">
    <location>
        <begin position="89"/>
        <end position="112"/>
    </location>
</feature>
<dbReference type="Pfam" id="PF07077">
    <property type="entry name" value="DUF1345"/>
    <property type="match status" value="1"/>
</dbReference>
<feature type="transmembrane region" description="Helical" evidence="1">
    <location>
        <begin position="54"/>
        <end position="77"/>
    </location>
</feature>
<keyword evidence="3" id="KW-1185">Reference proteome</keyword>
<keyword evidence="1" id="KW-0472">Membrane</keyword>
<dbReference type="RefSeq" id="WP_211352104.1">
    <property type="nucleotide sequence ID" value="NZ_SODV01000001.1"/>
</dbReference>
<dbReference type="InterPro" id="IPR009781">
    <property type="entry name" value="DUF1345"/>
</dbReference>
<feature type="transmembrane region" description="Helical" evidence="1">
    <location>
        <begin position="22"/>
        <end position="42"/>
    </location>
</feature>
<evidence type="ECO:0000256" key="1">
    <source>
        <dbReference type="SAM" id="Phobius"/>
    </source>
</evidence>
<dbReference type="AlphaFoldDB" id="A0A4R8DVC7"/>
<comment type="caution">
    <text evidence="2">The sequence shown here is derived from an EMBL/GenBank/DDBJ whole genome shotgun (WGS) entry which is preliminary data.</text>
</comment>
<reference evidence="2 3" key="1">
    <citation type="submission" date="2019-03" db="EMBL/GenBank/DDBJ databases">
        <title>Genomic Encyclopedia of Type Strains, Phase IV (KMG-IV): sequencing the most valuable type-strain genomes for metagenomic binning, comparative biology and taxonomic classification.</title>
        <authorList>
            <person name="Goeker M."/>
        </authorList>
    </citation>
    <scope>NUCLEOTIDE SEQUENCE [LARGE SCALE GENOMIC DNA]</scope>
    <source>
        <strain evidence="2 3">DSM 100059</strain>
    </source>
</reference>
<accession>A0A4R8DVC7</accession>
<sequence>MYKEPVTFWRRLVHRLNHLRSINRLTIGVLFAILMSFVFLSIRMELLTRIMLGWDLYCFCIMVLVGITWFTMGAAQMRIQARIQDNSRGVVFALVLTASLTSLAGVMVLLSHKAAWVLPRQAEACIYLTGVALSWFLVHIVFTQHYAHAYYGDHPCHPDKEAGGLQIPGDTPPNYLDFAYFSFVIGMTFQVSDIAITSQHIRKWVLLHGLLSFVFNTVIVALTINEVVSLQS</sequence>
<feature type="transmembrane region" description="Helical" evidence="1">
    <location>
        <begin position="124"/>
        <end position="142"/>
    </location>
</feature>
<protein>
    <submittedName>
        <fullName evidence="2">Putative membrane protein</fullName>
    </submittedName>
</protein>
<organism evidence="2 3">
    <name type="scientific">Dinghuibacter silviterrae</name>
    <dbReference type="NCBI Taxonomy" id="1539049"/>
    <lineage>
        <taxon>Bacteria</taxon>
        <taxon>Pseudomonadati</taxon>
        <taxon>Bacteroidota</taxon>
        <taxon>Chitinophagia</taxon>
        <taxon>Chitinophagales</taxon>
        <taxon>Chitinophagaceae</taxon>
        <taxon>Dinghuibacter</taxon>
    </lineage>
</organism>
<feature type="transmembrane region" description="Helical" evidence="1">
    <location>
        <begin position="204"/>
        <end position="224"/>
    </location>
</feature>
<proteinExistence type="predicted"/>
<dbReference type="EMBL" id="SODV01000001">
    <property type="protein sequence ID" value="TDX01966.1"/>
    <property type="molecule type" value="Genomic_DNA"/>
</dbReference>
<keyword evidence="1" id="KW-0812">Transmembrane</keyword>
<gene>
    <name evidence="2" type="ORF">EDB95_3013</name>
</gene>
<keyword evidence="1" id="KW-1133">Transmembrane helix</keyword>
<dbReference type="Proteomes" id="UP000294498">
    <property type="component" value="Unassembled WGS sequence"/>
</dbReference>